<dbReference type="AlphaFoldDB" id="A0A445E8V6"/>
<organism evidence="7 8">
    <name type="scientific">Arachis hypogaea</name>
    <name type="common">Peanut</name>
    <dbReference type="NCBI Taxonomy" id="3818"/>
    <lineage>
        <taxon>Eukaryota</taxon>
        <taxon>Viridiplantae</taxon>
        <taxon>Streptophyta</taxon>
        <taxon>Embryophyta</taxon>
        <taxon>Tracheophyta</taxon>
        <taxon>Spermatophyta</taxon>
        <taxon>Magnoliopsida</taxon>
        <taxon>eudicotyledons</taxon>
        <taxon>Gunneridae</taxon>
        <taxon>Pentapetalae</taxon>
        <taxon>rosids</taxon>
        <taxon>fabids</taxon>
        <taxon>Fabales</taxon>
        <taxon>Fabaceae</taxon>
        <taxon>Papilionoideae</taxon>
        <taxon>50 kb inversion clade</taxon>
        <taxon>dalbergioids sensu lato</taxon>
        <taxon>Dalbergieae</taxon>
        <taxon>Pterocarpus clade</taxon>
        <taxon>Arachis</taxon>
    </lineage>
</organism>
<keyword evidence="3" id="KW-0256">Endoplasmic reticulum</keyword>
<keyword evidence="5" id="KW-0378">Hydrolase</keyword>
<accession>A0A445E8V6</accession>
<evidence type="ECO:0000256" key="5">
    <source>
        <dbReference type="RuleBase" id="RU361193"/>
    </source>
</evidence>
<keyword evidence="4" id="KW-0325">Glycoprotein</keyword>
<dbReference type="EC" id="3.2.1.-" evidence="5"/>
<proteinExistence type="inferred from homology"/>
<evidence type="ECO:0000313" key="7">
    <source>
        <dbReference type="EMBL" id="RYR71773.1"/>
    </source>
</evidence>
<sequence>MSFDPLLLFLLSFDSLLVELLSLLIELRSSTPLLIELRSSLLVFITAGYCSIITARVFCEILVFGILLQKLCNSRQQKRLLPSPSSLYRSNSTSFTIGIIAKTTELRKPWQLEWETSNKGLKKWSGDGKNRVPLFLHSSQSIDSLDTLALLGDRDRFATSIEWIGKNIRFDINKTVSLFETTIRVLGGLLSAHLIVNDYATDEEHENKGKDESCEAAESGASEREDATEEI</sequence>
<dbReference type="SUPFAM" id="SSF48225">
    <property type="entry name" value="Seven-hairpin glycosidases"/>
    <property type="match status" value="1"/>
</dbReference>
<dbReference type="InterPro" id="IPR012341">
    <property type="entry name" value="6hp_glycosidase-like_sf"/>
</dbReference>
<evidence type="ECO:0000256" key="2">
    <source>
        <dbReference type="ARBA" id="ARBA00007658"/>
    </source>
</evidence>
<dbReference type="Gene3D" id="1.50.10.10">
    <property type="match status" value="1"/>
</dbReference>
<evidence type="ECO:0000256" key="6">
    <source>
        <dbReference type="SAM" id="MobiDB-lite"/>
    </source>
</evidence>
<comment type="similarity">
    <text evidence="2 5">Belongs to the glycosyl hydrolase 47 family.</text>
</comment>
<dbReference type="InterPro" id="IPR044674">
    <property type="entry name" value="EDEM1/2/3"/>
</dbReference>
<dbReference type="Pfam" id="PF01532">
    <property type="entry name" value="Glyco_hydro_47"/>
    <property type="match status" value="1"/>
</dbReference>
<evidence type="ECO:0000256" key="3">
    <source>
        <dbReference type="ARBA" id="ARBA00022824"/>
    </source>
</evidence>
<keyword evidence="5" id="KW-0326">Glycosidase</keyword>
<dbReference type="EMBL" id="SDMP01000002">
    <property type="protein sequence ID" value="RYR71773.1"/>
    <property type="molecule type" value="Genomic_DNA"/>
</dbReference>
<dbReference type="InterPro" id="IPR036026">
    <property type="entry name" value="Seven-hairpin_glycosidases"/>
</dbReference>
<evidence type="ECO:0000256" key="1">
    <source>
        <dbReference type="ARBA" id="ARBA00004240"/>
    </source>
</evidence>
<feature type="region of interest" description="Disordered" evidence="6">
    <location>
        <begin position="202"/>
        <end position="231"/>
    </location>
</feature>
<dbReference type="Proteomes" id="UP000289738">
    <property type="component" value="Chromosome A02"/>
</dbReference>
<dbReference type="InterPro" id="IPR001382">
    <property type="entry name" value="Glyco_hydro_47"/>
</dbReference>
<protein>
    <recommendedName>
        <fullName evidence="5">alpha-1,2-Mannosidase</fullName>
        <ecNumber evidence="5">3.2.1.-</ecNumber>
    </recommendedName>
</protein>
<dbReference type="PANTHER" id="PTHR45679">
    <property type="entry name" value="ER DEGRADATION-ENHANCING ALPHA-MANNOSIDASE-LIKE PROTEIN 2"/>
    <property type="match status" value="1"/>
</dbReference>
<dbReference type="GO" id="GO:0005975">
    <property type="term" value="P:carbohydrate metabolic process"/>
    <property type="evidence" value="ECO:0007669"/>
    <property type="project" value="InterPro"/>
</dbReference>
<evidence type="ECO:0000313" key="8">
    <source>
        <dbReference type="Proteomes" id="UP000289738"/>
    </source>
</evidence>
<dbReference type="GO" id="GO:0004571">
    <property type="term" value="F:mannosyl-oligosaccharide 1,2-alpha-mannosidase activity"/>
    <property type="evidence" value="ECO:0007669"/>
    <property type="project" value="InterPro"/>
</dbReference>
<gene>
    <name evidence="7" type="ORF">Ahy_A02g005995</name>
</gene>
<dbReference type="GO" id="GO:0005509">
    <property type="term" value="F:calcium ion binding"/>
    <property type="evidence" value="ECO:0007669"/>
    <property type="project" value="InterPro"/>
</dbReference>
<comment type="subcellular location">
    <subcellularLocation>
        <location evidence="1">Endoplasmic reticulum</location>
    </subcellularLocation>
</comment>
<dbReference type="PANTHER" id="PTHR45679:SF6">
    <property type="entry name" value="ER DEGRADATION-ENHANCING ALPHA-MANNOSIDASE-LIKE PROTEIN 2"/>
    <property type="match status" value="1"/>
</dbReference>
<reference evidence="7 8" key="1">
    <citation type="submission" date="2019-01" db="EMBL/GenBank/DDBJ databases">
        <title>Sequencing of cultivated peanut Arachis hypogaea provides insights into genome evolution and oil improvement.</title>
        <authorList>
            <person name="Chen X."/>
        </authorList>
    </citation>
    <scope>NUCLEOTIDE SEQUENCE [LARGE SCALE GENOMIC DNA]</scope>
    <source>
        <strain evidence="8">cv. Fuhuasheng</strain>
        <tissue evidence="7">Leaves</tissue>
    </source>
</reference>
<dbReference type="GO" id="GO:0044322">
    <property type="term" value="C:endoplasmic reticulum quality control compartment"/>
    <property type="evidence" value="ECO:0007669"/>
    <property type="project" value="GOC"/>
</dbReference>
<dbReference type="STRING" id="3818.A0A445E8V6"/>
<name>A0A445E8V6_ARAHY</name>
<dbReference type="GO" id="GO:0016020">
    <property type="term" value="C:membrane"/>
    <property type="evidence" value="ECO:0007669"/>
    <property type="project" value="InterPro"/>
</dbReference>
<dbReference type="GO" id="GO:1904380">
    <property type="term" value="P:endoplasmic reticulum mannose trimming"/>
    <property type="evidence" value="ECO:0007669"/>
    <property type="project" value="InterPro"/>
</dbReference>
<dbReference type="PRINTS" id="PR00747">
    <property type="entry name" value="GLYHDRLASE47"/>
</dbReference>
<comment type="caution">
    <text evidence="7">The sequence shown here is derived from an EMBL/GenBank/DDBJ whole genome shotgun (WGS) entry which is preliminary data.</text>
</comment>
<evidence type="ECO:0000256" key="4">
    <source>
        <dbReference type="ARBA" id="ARBA00023180"/>
    </source>
</evidence>
<keyword evidence="8" id="KW-1185">Reference proteome</keyword>